<proteinExistence type="predicted"/>
<name>A0AAV2I1P8_LYMST</name>
<comment type="caution">
    <text evidence="1">The sequence shown here is derived from an EMBL/GenBank/DDBJ whole genome shotgun (WGS) entry which is preliminary data.</text>
</comment>
<sequence>MFGVHEGRDNLFLKWSVESTELNFIEFGSWKATCEQYPNTIGSDLALHRVVSCRGCGVSFWFDVIRGKCHQCPFNYYTTGPYATECVVCPPDSQWGNARKTMIQLCYGRE</sequence>
<reference evidence="1 2" key="1">
    <citation type="submission" date="2024-04" db="EMBL/GenBank/DDBJ databases">
        <authorList>
            <consortium name="Genoscope - CEA"/>
            <person name="William W."/>
        </authorList>
    </citation>
    <scope>NUCLEOTIDE SEQUENCE [LARGE SCALE GENOMIC DNA]</scope>
</reference>
<dbReference type="EMBL" id="CAXITT010000292">
    <property type="protein sequence ID" value="CAL1538255.1"/>
    <property type="molecule type" value="Genomic_DNA"/>
</dbReference>
<accession>A0AAV2I1P8</accession>
<dbReference type="AlphaFoldDB" id="A0AAV2I1P8"/>
<organism evidence="1 2">
    <name type="scientific">Lymnaea stagnalis</name>
    <name type="common">Great pond snail</name>
    <name type="synonym">Helix stagnalis</name>
    <dbReference type="NCBI Taxonomy" id="6523"/>
    <lineage>
        <taxon>Eukaryota</taxon>
        <taxon>Metazoa</taxon>
        <taxon>Spiralia</taxon>
        <taxon>Lophotrochozoa</taxon>
        <taxon>Mollusca</taxon>
        <taxon>Gastropoda</taxon>
        <taxon>Heterobranchia</taxon>
        <taxon>Euthyneura</taxon>
        <taxon>Panpulmonata</taxon>
        <taxon>Hygrophila</taxon>
        <taxon>Lymnaeoidea</taxon>
        <taxon>Lymnaeidae</taxon>
        <taxon>Lymnaea</taxon>
    </lineage>
</organism>
<dbReference type="Proteomes" id="UP001497497">
    <property type="component" value="Unassembled WGS sequence"/>
</dbReference>
<evidence type="ECO:0000313" key="2">
    <source>
        <dbReference type="Proteomes" id="UP001497497"/>
    </source>
</evidence>
<gene>
    <name evidence="1" type="ORF">GSLYS_00012076001</name>
</gene>
<keyword evidence="2" id="KW-1185">Reference proteome</keyword>
<protein>
    <recommendedName>
        <fullName evidence="3">Tyrosine-protein kinase ephrin type A/B receptor-like domain-containing protein</fullName>
    </recommendedName>
</protein>
<evidence type="ECO:0000313" key="1">
    <source>
        <dbReference type="EMBL" id="CAL1538255.1"/>
    </source>
</evidence>
<evidence type="ECO:0008006" key="3">
    <source>
        <dbReference type="Google" id="ProtNLM"/>
    </source>
</evidence>